<keyword evidence="3" id="KW-1185">Reference proteome</keyword>
<evidence type="ECO:0000313" key="3">
    <source>
        <dbReference type="Proteomes" id="UP000593702"/>
    </source>
</evidence>
<dbReference type="EMBL" id="KR095315">
    <property type="protein sequence ID" value="AKS26364.1"/>
    <property type="molecule type" value="Genomic_DNA"/>
</dbReference>
<keyword evidence="1" id="KW-0812">Transmembrane</keyword>
<feature type="transmembrane region" description="Helical" evidence="1">
    <location>
        <begin position="55"/>
        <end position="74"/>
    </location>
</feature>
<keyword evidence="1" id="KW-0472">Membrane</keyword>
<keyword evidence="1" id="KW-1133">Transmembrane helix</keyword>
<gene>
    <name evidence="2" type="ORF">DLEV_073</name>
</gene>
<organism evidence="2 3">
    <name type="scientific">Diachasmimorpha longicaudata entomopoxvirus</name>
    <dbReference type="NCBI Taxonomy" id="109981"/>
    <lineage>
        <taxon>Viruses</taxon>
        <taxon>Varidnaviria</taxon>
        <taxon>Bamfordvirae</taxon>
        <taxon>Nucleocytoviricota</taxon>
        <taxon>Pokkesviricetes</taxon>
        <taxon>Chitovirales</taxon>
        <taxon>Poxviridae</taxon>
        <taxon>Entomopoxvirinae</taxon>
        <taxon>Epsilonentomopoxvirus</taxon>
        <taxon>Epsilonentomopoxvirus dlongicaudata</taxon>
        <taxon>Diachasmimorpha entomopoxvirus</taxon>
    </lineage>
</organism>
<name>A0A7R5WMG1_9POXV</name>
<evidence type="ECO:0000313" key="2">
    <source>
        <dbReference type="EMBL" id="AKS26364.1"/>
    </source>
</evidence>
<accession>A0A7R5WMG1</accession>
<evidence type="ECO:0000256" key="1">
    <source>
        <dbReference type="SAM" id="Phobius"/>
    </source>
</evidence>
<sequence>MDSDKVFFQEDSSDPYMANTVPLPPTPGSHFQKSLKKNLKQINEKITSNFPKFTVIFYVICILSILLIGYLVYFGDTKTLERAYPWLQVLSICGFLVLIYTFIVRCLSYSKQALKS</sequence>
<reference evidence="2 3" key="1">
    <citation type="submission" date="2015-04" db="EMBL/GenBank/DDBJ databases">
        <title>Diachasmimorpha longicaudata entomopoxvirus genome.</title>
        <authorList>
            <person name="Coffman K.A."/>
            <person name="Burke G.R."/>
        </authorList>
    </citation>
    <scope>NUCLEOTIDE SEQUENCE [LARGE SCALE GENOMIC DNA]</scope>
</reference>
<dbReference type="Proteomes" id="UP000593702">
    <property type="component" value="Segment"/>
</dbReference>
<protein>
    <submittedName>
        <fullName evidence="2">Uncharacterized protein</fullName>
    </submittedName>
</protein>
<proteinExistence type="predicted"/>
<feature type="transmembrane region" description="Helical" evidence="1">
    <location>
        <begin position="86"/>
        <end position="107"/>
    </location>
</feature>